<feature type="region of interest" description="Disordered" evidence="1">
    <location>
        <begin position="162"/>
        <end position="182"/>
    </location>
</feature>
<dbReference type="GO" id="GO:0003677">
    <property type="term" value="F:DNA binding"/>
    <property type="evidence" value="ECO:0007669"/>
    <property type="project" value="UniProtKB-KW"/>
</dbReference>
<dbReference type="GO" id="GO:0006281">
    <property type="term" value="P:DNA repair"/>
    <property type="evidence" value="ECO:0007669"/>
    <property type="project" value="InterPro"/>
</dbReference>
<dbReference type="SUPFAM" id="SSF47781">
    <property type="entry name" value="RuvA domain 2-like"/>
    <property type="match status" value="1"/>
</dbReference>
<dbReference type="Gene3D" id="3.10.560.10">
    <property type="entry name" value="Outer membrane lipoprotein wza domain like"/>
    <property type="match status" value="1"/>
</dbReference>
<keyword evidence="2" id="KW-1133">Transmembrane helix</keyword>
<dbReference type="InterPro" id="IPR004509">
    <property type="entry name" value="Competence_ComEA_HhH"/>
</dbReference>
<dbReference type="InterPro" id="IPR003583">
    <property type="entry name" value="Hlx-hairpin-Hlx_DNA-bd_motif"/>
</dbReference>
<dbReference type="AlphaFoldDB" id="A0A8I0EUM5"/>
<keyword evidence="2" id="KW-0472">Membrane</keyword>
<feature type="region of interest" description="Disordered" evidence="1">
    <location>
        <begin position="22"/>
        <end position="48"/>
    </location>
</feature>
<proteinExistence type="predicted"/>
<accession>A0A8I0EUM5</accession>
<evidence type="ECO:0000256" key="2">
    <source>
        <dbReference type="SAM" id="Phobius"/>
    </source>
</evidence>
<dbReference type="SMART" id="SM00278">
    <property type="entry name" value="HhH1"/>
    <property type="match status" value="2"/>
</dbReference>
<evidence type="ECO:0000313" key="5">
    <source>
        <dbReference type="Proteomes" id="UP000620591"/>
    </source>
</evidence>
<sequence length="247" mass="25218">MVPVPPETRAQVARQRLAELAATFDATLPDPQDQTGAGRRRKPEPARRRLRPVHVRFAGVTAGLAAVLTVWWLLAGRPQETAVPPASTVEVAGTEASAPATGELVVDVAGKVRRPGIVTLPPGSRVHEAIAAAGGVKGRVDTTALNLARVLNDGEQVVVGSAPPPAAAAPGASSGSAAAPGAPAGQVNLNTADLVALDTLPGVGPVTAEAIVAWRDENGPFRSVEDLLDVKGIGEATLAELRDRVTV</sequence>
<evidence type="ECO:0000313" key="4">
    <source>
        <dbReference type="EMBL" id="MBC9225657.1"/>
    </source>
</evidence>
<gene>
    <name evidence="4" type="ORF">IBG24_04940</name>
</gene>
<dbReference type="Pfam" id="PF10531">
    <property type="entry name" value="SLBB"/>
    <property type="match status" value="1"/>
</dbReference>
<dbReference type="Proteomes" id="UP000620591">
    <property type="component" value="Unassembled WGS sequence"/>
</dbReference>
<dbReference type="EMBL" id="JACTVM010000001">
    <property type="protein sequence ID" value="MBC9225657.1"/>
    <property type="molecule type" value="Genomic_DNA"/>
</dbReference>
<dbReference type="Gene3D" id="1.10.150.320">
    <property type="entry name" value="Photosystem II 12 kDa extrinsic protein"/>
    <property type="match status" value="1"/>
</dbReference>
<keyword evidence="2" id="KW-0812">Transmembrane</keyword>
<dbReference type="RefSeq" id="WP_187768779.1">
    <property type="nucleotide sequence ID" value="NZ_JACTVM010000001.1"/>
</dbReference>
<feature type="compositionally biased region" description="Low complexity" evidence="1">
    <location>
        <begin position="168"/>
        <end position="182"/>
    </location>
</feature>
<feature type="domain" description="Helix-hairpin-helix DNA-binding motif class 1" evidence="3">
    <location>
        <begin position="225"/>
        <end position="244"/>
    </location>
</feature>
<evidence type="ECO:0000259" key="3">
    <source>
        <dbReference type="SMART" id="SM00278"/>
    </source>
</evidence>
<evidence type="ECO:0000256" key="1">
    <source>
        <dbReference type="SAM" id="MobiDB-lite"/>
    </source>
</evidence>
<dbReference type="InterPro" id="IPR010994">
    <property type="entry name" value="RuvA_2-like"/>
</dbReference>
<dbReference type="GO" id="GO:0015628">
    <property type="term" value="P:protein secretion by the type II secretion system"/>
    <property type="evidence" value="ECO:0007669"/>
    <property type="project" value="TreeGrafter"/>
</dbReference>
<keyword evidence="4" id="KW-0238">DNA-binding</keyword>
<comment type="caution">
    <text evidence="4">The sequence shown here is derived from an EMBL/GenBank/DDBJ whole genome shotgun (WGS) entry which is preliminary data.</text>
</comment>
<dbReference type="PANTHER" id="PTHR21180:SF32">
    <property type="entry name" value="ENDONUCLEASE_EXONUCLEASE_PHOSPHATASE FAMILY DOMAIN-CONTAINING PROTEIN 1"/>
    <property type="match status" value="1"/>
</dbReference>
<protein>
    <submittedName>
        <fullName evidence="4">ComEA family DNA-binding protein</fullName>
    </submittedName>
</protein>
<dbReference type="GO" id="GO:0015627">
    <property type="term" value="C:type II protein secretion system complex"/>
    <property type="evidence" value="ECO:0007669"/>
    <property type="project" value="TreeGrafter"/>
</dbReference>
<dbReference type="Pfam" id="PF12836">
    <property type="entry name" value="HHH_3"/>
    <property type="match status" value="1"/>
</dbReference>
<feature type="domain" description="Helix-hairpin-helix DNA-binding motif class 1" evidence="3">
    <location>
        <begin position="195"/>
        <end position="214"/>
    </location>
</feature>
<name>A0A8I0EUM5_9ACTN</name>
<dbReference type="InterPro" id="IPR051675">
    <property type="entry name" value="Endo/Exo/Phosphatase_dom_1"/>
</dbReference>
<reference evidence="4" key="1">
    <citation type="submission" date="2020-09" db="EMBL/GenBank/DDBJ databases">
        <title>Novel species in genus Aeromicrobium.</title>
        <authorList>
            <person name="Zhang G."/>
        </authorList>
    </citation>
    <scope>NUCLEOTIDE SEQUENCE</scope>
    <source>
        <strain evidence="4">Zg-636</strain>
    </source>
</reference>
<dbReference type="InterPro" id="IPR019554">
    <property type="entry name" value="Soluble_ligand-bd"/>
</dbReference>
<feature type="compositionally biased region" description="Basic residues" evidence="1">
    <location>
        <begin position="38"/>
        <end position="48"/>
    </location>
</feature>
<feature type="transmembrane region" description="Helical" evidence="2">
    <location>
        <begin position="55"/>
        <end position="74"/>
    </location>
</feature>
<organism evidence="4 5">
    <name type="scientific">Aeromicrobium senzhongii</name>
    <dbReference type="NCBI Taxonomy" id="2663859"/>
    <lineage>
        <taxon>Bacteria</taxon>
        <taxon>Bacillati</taxon>
        <taxon>Actinomycetota</taxon>
        <taxon>Actinomycetes</taxon>
        <taxon>Propionibacteriales</taxon>
        <taxon>Nocardioidaceae</taxon>
        <taxon>Aeromicrobium</taxon>
    </lineage>
</organism>
<dbReference type="NCBIfam" id="TIGR00426">
    <property type="entry name" value="competence protein ComEA helix-hairpin-helix repeat region"/>
    <property type="match status" value="1"/>
</dbReference>
<dbReference type="PANTHER" id="PTHR21180">
    <property type="entry name" value="ENDONUCLEASE/EXONUCLEASE/PHOSPHATASE FAMILY DOMAIN-CONTAINING PROTEIN 1"/>
    <property type="match status" value="1"/>
</dbReference>